<dbReference type="Pfam" id="PF15902">
    <property type="entry name" value="Sortilin-Vps10"/>
    <property type="match status" value="1"/>
</dbReference>
<evidence type="ECO:0000259" key="3">
    <source>
        <dbReference type="Pfam" id="PF15902"/>
    </source>
</evidence>
<dbReference type="Gene3D" id="2.130.10.10">
    <property type="entry name" value="YVTN repeat-like/Quinoprotein amine dehydrogenase"/>
    <property type="match status" value="2"/>
</dbReference>
<gene>
    <name evidence="4" type="ORF">VB248_15195</name>
</gene>
<sequence length="346" mass="37851">MKTLKKIIYLFFLVIYQNANAQWLKQNVVTDASFRAVHAISEKVVWIGGSKGTFIKTLNGGKSWEVKQVPQAEKLDFRDVYAFDKRTAILMSAGEAEKGSAKIYRTENGGKTWEVVFQTEEKGVFFDGIDFWDKQNGIAFSDPINGHFYIIKTKDGGKTWTKVNPDNIPATQENEAAFAASGTSLIISGQSNAYICTGGAENARVFRSTNQGENWEVVATTMPAGKTNGLFGLRFWDELHGIAVGGDYQDVSKSIPNVLLTNDGGKTWLNAPETNPVGLKEGVDIYKKEILIAVGPSGTSYSKDFGKSWQAINTAAFHAISIFGNSIWAVGGRGSIAKLEPTFFGK</sequence>
<proteinExistence type="predicted"/>
<dbReference type="InterPro" id="IPR015943">
    <property type="entry name" value="WD40/YVTN_repeat-like_dom_sf"/>
</dbReference>
<dbReference type="Proteomes" id="UP001302949">
    <property type="component" value="Unassembled WGS sequence"/>
</dbReference>
<name>A0ABU5QD61_9BACT</name>
<comment type="caution">
    <text evidence="4">The sequence shown here is derived from an EMBL/GenBank/DDBJ whole genome shotgun (WGS) entry which is preliminary data.</text>
</comment>
<accession>A0ABU5QD61</accession>
<dbReference type="InterPro" id="IPR031778">
    <property type="entry name" value="Sortilin_N"/>
</dbReference>
<keyword evidence="2" id="KW-0732">Signal</keyword>
<dbReference type="EMBL" id="JAYFUM010000018">
    <property type="protein sequence ID" value="MEA5140497.1"/>
    <property type="molecule type" value="Genomic_DNA"/>
</dbReference>
<evidence type="ECO:0000313" key="4">
    <source>
        <dbReference type="EMBL" id="MEA5140497.1"/>
    </source>
</evidence>
<dbReference type="PANTHER" id="PTHR47199">
    <property type="entry name" value="PHOTOSYSTEM II STABILITY/ASSEMBLY FACTOR HCF136, CHLOROPLASTIC"/>
    <property type="match status" value="1"/>
</dbReference>
<protein>
    <submittedName>
        <fullName evidence="4">Oxidoreductase</fullName>
    </submittedName>
</protein>
<dbReference type="RefSeq" id="WP_323297652.1">
    <property type="nucleotide sequence ID" value="NZ_JAYFUM010000018.1"/>
</dbReference>
<organism evidence="4 5">
    <name type="scientific">Arcicella rigui</name>
    <dbReference type="NCBI Taxonomy" id="797020"/>
    <lineage>
        <taxon>Bacteria</taxon>
        <taxon>Pseudomonadati</taxon>
        <taxon>Bacteroidota</taxon>
        <taxon>Cytophagia</taxon>
        <taxon>Cytophagales</taxon>
        <taxon>Flectobacillaceae</taxon>
        <taxon>Arcicella</taxon>
    </lineage>
</organism>
<keyword evidence="5" id="KW-1185">Reference proteome</keyword>
<keyword evidence="1" id="KW-0677">Repeat</keyword>
<evidence type="ECO:0000256" key="1">
    <source>
        <dbReference type="ARBA" id="ARBA00022737"/>
    </source>
</evidence>
<evidence type="ECO:0000313" key="5">
    <source>
        <dbReference type="Proteomes" id="UP001302949"/>
    </source>
</evidence>
<feature type="domain" description="Sortilin N-terminal" evidence="3">
    <location>
        <begin position="102"/>
        <end position="219"/>
    </location>
</feature>
<dbReference type="CDD" id="cd15482">
    <property type="entry name" value="Sialidase_non-viral"/>
    <property type="match status" value="1"/>
</dbReference>
<dbReference type="PANTHER" id="PTHR47199:SF2">
    <property type="entry name" value="PHOTOSYSTEM II STABILITY_ASSEMBLY FACTOR HCF136, CHLOROPLASTIC"/>
    <property type="match status" value="1"/>
</dbReference>
<feature type="chain" id="PRO_5047416284" evidence="2">
    <location>
        <begin position="22"/>
        <end position="346"/>
    </location>
</feature>
<evidence type="ECO:0000256" key="2">
    <source>
        <dbReference type="SAM" id="SignalP"/>
    </source>
</evidence>
<dbReference type="SUPFAM" id="SSF110296">
    <property type="entry name" value="Oligoxyloglucan reducing end-specific cellobiohydrolase"/>
    <property type="match status" value="1"/>
</dbReference>
<reference evidence="4 5" key="1">
    <citation type="submission" date="2023-12" db="EMBL/GenBank/DDBJ databases">
        <title>Novel species of the genus Arcicella isolated from rivers.</title>
        <authorList>
            <person name="Lu H."/>
        </authorList>
    </citation>
    <scope>NUCLEOTIDE SEQUENCE [LARGE SCALE GENOMIC DNA]</scope>
    <source>
        <strain evidence="4 5">KCTC 23307</strain>
    </source>
</reference>
<feature type="signal peptide" evidence="2">
    <location>
        <begin position="1"/>
        <end position="21"/>
    </location>
</feature>